<protein>
    <submittedName>
        <fullName evidence="3">LTR-retrotransposon skipper, putative</fullName>
    </submittedName>
</protein>
<keyword evidence="2" id="KW-0472">Membrane</keyword>
<name>A0A2H6KGU3_9APIC</name>
<sequence length="351" mass="39183">MANSTLITVLAIIYLIMAVSFFFNGDAAPLNEKRPANTLNDDVRIYANGQRITYSELQFQAESSDQYTFVFKHAHFLKNTNYLRNVLAYYEGLHPFKPYLCKIVEYYERKLAETNGSLCVTFRPNELCTAYVGALIGITDTEVKLPSFELDSPEVIAALSCFPCASIEIQEAFMNFWMLLYQAIYETCAEKLKKLAAENAANGSQEASGVATAANLRDSNGISGNNEELILDCSRNDLNEEPWCPENGIDASPYIIGSLGAWNPEPDRPLDDSNESGEVAGSSNDGEVRDRNSSVSELSPEHQYESLSDFYIQPEVAEGDEDSDWDKYFESFLRRLKKLPDENVSSDASST</sequence>
<keyword evidence="2" id="KW-1133">Transmembrane helix</keyword>
<accession>A0A2H6KGU3</accession>
<reference evidence="3 4" key="1">
    <citation type="journal article" date="2017" name="BMC Genomics">
        <title>Whole-genome assembly of Babesia ovata and comparative genomics between closely related pathogens.</title>
        <authorList>
            <person name="Yamagishi J."/>
            <person name="Asada M."/>
            <person name="Hakimi H."/>
            <person name="Tanaka T.Q."/>
            <person name="Sugimoto C."/>
            <person name="Kawazu S."/>
        </authorList>
    </citation>
    <scope>NUCLEOTIDE SEQUENCE [LARGE SCALE GENOMIC DNA]</scope>
    <source>
        <strain evidence="3 4">Miyake</strain>
    </source>
</reference>
<dbReference type="OrthoDB" id="366787at2759"/>
<keyword evidence="4" id="KW-1185">Reference proteome</keyword>
<feature type="region of interest" description="Disordered" evidence="1">
    <location>
        <begin position="260"/>
        <end position="323"/>
    </location>
</feature>
<feature type="transmembrane region" description="Helical" evidence="2">
    <location>
        <begin position="6"/>
        <end position="24"/>
    </location>
</feature>
<proteinExistence type="predicted"/>
<dbReference type="Proteomes" id="UP000236319">
    <property type="component" value="Unassembled WGS sequence"/>
</dbReference>
<gene>
    <name evidence="3" type="ORF">BOVATA_036820</name>
</gene>
<dbReference type="GeneID" id="39875959"/>
<keyword evidence="2" id="KW-0812">Transmembrane</keyword>
<dbReference type="RefSeq" id="XP_028868432.1">
    <property type="nucleotide sequence ID" value="XM_029012599.1"/>
</dbReference>
<dbReference type="AlphaFoldDB" id="A0A2H6KGU3"/>
<evidence type="ECO:0000256" key="2">
    <source>
        <dbReference type="SAM" id="Phobius"/>
    </source>
</evidence>
<comment type="caution">
    <text evidence="3">The sequence shown here is derived from an EMBL/GenBank/DDBJ whole genome shotgun (WGS) entry which is preliminary data.</text>
</comment>
<dbReference type="VEuPathDB" id="PiroplasmaDB:BOVATA_036820"/>
<evidence type="ECO:0000256" key="1">
    <source>
        <dbReference type="SAM" id="MobiDB-lite"/>
    </source>
</evidence>
<dbReference type="EMBL" id="BDSA01000004">
    <property type="protein sequence ID" value="GBE62189.1"/>
    <property type="molecule type" value="Genomic_DNA"/>
</dbReference>
<organism evidence="3 4">
    <name type="scientific">Babesia ovata</name>
    <dbReference type="NCBI Taxonomy" id="189622"/>
    <lineage>
        <taxon>Eukaryota</taxon>
        <taxon>Sar</taxon>
        <taxon>Alveolata</taxon>
        <taxon>Apicomplexa</taxon>
        <taxon>Aconoidasida</taxon>
        <taxon>Piroplasmida</taxon>
        <taxon>Babesiidae</taxon>
        <taxon>Babesia</taxon>
    </lineage>
</organism>
<evidence type="ECO:0000313" key="3">
    <source>
        <dbReference type="EMBL" id="GBE62189.1"/>
    </source>
</evidence>
<evidence type="ECO:0000313" key="4">
    <source>
        <dbReference type="Proteomes" id="UP000236319"/>
    </source>
</evidence>